<evidence type="ECO:0000313" key="1">
    <source>
        <dbReference type="EMBL" id="TNV83748.1"/>
    </source>
</evidence>
<gene>
    <name evidence="1" type="ORF">FGO68_gene2079</name>
</gene>
<organism evidence="1 2">
    <name type="scientific">Halteria grandinella</name>
    <dbReference type="NCBI Taxonomy" id="5974"/>
    <lineage>
        <taxon>Eukaryota</taxon>
        <taxon>Sar</taxon>
        <taxon>Alveolata</taxon>
        <taxon>Ciliophora</taxon>
        <taxon>Intramacronucleata</taxon>
        <taxon>Spirotrichea</taxon>
        <taxon>Stichotrichia</taxon>
        <taxon>Sporadotrichida</taxon>
        <taxon>Halteriidae</taxon>
        <taxon>Halteria</taxon>
    </lineage>
</organism>
<dbReference type="Proteomes" id="UP000785679">
    <property type="component" value="Unassembled WGS sequence"/>
</dbReference>
<keyword evidence="2" id="KW-1185">Reference proteome</keyword>
<reference evidence="1" key="1">
    <citation type="submission" date="2019-06" db="EMBL/GenBank/DDBJ databases">
        <authorList>
            <person name="Zheng W."/>
        </authorList>
    </citation>
    <scope>NUCLEOTIDE SEQUENCE</scope>
    <source>
        <strain evidence="1">QDHG01</strain>
    </source>
</reference>
<proteinExistence type="predicted"/>
<protein>
    <submittedName>
        <fullName evidence="1">Uncharacterized protein</fullName>
    </submittedName>
</protein>
<evidence type="ECO:0000313" key="2">
    <source>
        <dbReference type="Proteomes" id="UP000785679"/>
    </source>
</evidence>
<comment type="caution">
    <text evidence="1">The sequence shown here is derived from an EMBL/GenBank/DDBJ whole genome shotgun (WGS) entry which is preliminary data.</text>
</comment>
<dbReference type="EMBL" id="RRYP01003511">
    <property type="protein sequence ID" value="TNV83748.1"/>
    <property type="molecule type" value="Genomic_DNA"/>
</dbReference>
<accession>A0A8J8T733</accession>
<name>A0A8J8T733_HALGN</name>
<dbReference type="AlphaFoldDB" id="A0A8J8T733"/>
<sequence length="258" mass="28858">MEMQVKRNVKRLEFQGASQQDAICYSERNGMQLHLITIKEYIEAKKAASDGAMEQYKPSANAYENIPVPFNGFIAIGMTLLEIINLKSAKYLQIRDCFKYQLSSLRMLYLGEDSIQRLSFVLLLSTNAPNLVELHGLTITQLTLDKHTISTLPMLSPAPLFPHLAHLSLSLPNNGVLFKFLLRHTFSPVLTQLTLNFAKYWEGGGTIKGDISGVIKRQVKEGGVCEIVNRSMDYGVYKEITGGNPKVIINVPLIIQLS</sequence>